<protein>
    <submittedName>
        <fullName evidence="1">Tail Collar domain protein</fullName>
    </submittedName>
</protein>
<dbReference type="RefSeq" id="WP_006052476.1">
    <property type="nucleotide sequence ID" value="NZ_ABLD01000029.1"/>
</dbReference>
<dbReference type="EMBL" id="ABLD01000029">
    <property type="protein sequence ID" value="EDT07333.1"/>
    <property type="molecule type" value="Genomic_DNA"/>
</dbReference>
<evidence type="ECO:0000313" key="2">
    <source>
        <dbReference type="Proteomes" id="UP000005045"/>
    </source>
</evidence>
<organism evidence="1 2">
    <name type="scientific">Paraburkholderia graminis (strain ATCC 700544 / DSM 17151 / LMG 18924 / NCIMB 13744 / C4D1M)</name>
    <dbReference type="NCBI Taxonomy" id="396598"/>
    <lineage>
        <taxon>Bacteria</taxon>
        <taxon>Pseudomonadati</taxon>
        <taxon>Pseudomonadota</taxon>
        <taxon>Betaproteobacteria</taxon>
        <taxon>Burkholderiales</taxon>
        <taxon>Burkholderiaceae</taxon>
        <taxon>Paraburkholderia</taxon>
    </lineage>
</organism>
<dbReference type="Proteomes" id="UP000005045">
    <property type="component" value="Unassembled WGS sequence"/>
</dbReference>
<gene>
    <name evidence="1" type="ORF">BgramDRAFT_5909</name>
</gene>
<evidence type="ECO:0000313" key="1">
    <source>
        <dbReference type="EMBL" id="EDT07333.1"/>
    </source>
</evidence>
<dbReference type="SUPFAM" id="SSF88874">
    <property type="entry name" value="Receptor-binding domain of short tail fibre protein gp12"/>
    <property type="match status" value="1"/>
</dbReference>
<proteinExistence type="predicted"/>
<dbReference type="AlphaFoldDB" id="B1G972"/>
<reference evidence="1 2" key="1">
    <citation type="submission" date="2008-03" db="EMBL/GenBank/DDBJ databases">
        <title>Sequencing of the draft genome and assembly of Burkholderia graminis C4D1M.</title>
        <authorList>
            <consortium name="US DOE Joint Genome Institute (JGI-PGF)"/>
            <person name="Copeland A."/>
            <person name="Lucas S."/>
            <person name="Lapidus A."/>
            <person name="Glavina del Rio T."/>
            <person name="Dalin E."/>
            <person name="Tice H."/>
            <person name="Bruce D."/>
            <person name="Goodwin L."/>
            <person name="Pitluck S."/>
            <person name="Larimer F."/>
            <person name="Land M.L."/>
            <person name="Hauser L."/>
            <person name="Tiedje J."/>
            <person name="Richardson P."/>
        </authorList>
    </citation>
    <scope>NUCLEOTIDE SEQUENCE [LARGE SCALE GENOMIC DNA]</scope>
    <source>
        <strain evidence="2">ATCC 700544 / DSM 17151 / LMG 18924 / NCIMB 13744 / C4D1M</strain>
    </source>
</reference>
<name>B1G972_PARG4</name>
<sequence>MTQPSSYQVPAHPSGLDMRTQLNQIVLSVLGDNCGPTEPPETYPGMMWGDTTAVRLKRRTNANDGWVDIGPLDDFLADMRTSIKAAVPKGTIIMWFGDGNAIPAGYVKCDGANGTPNMVDTFPCGAGGSMGAGGRSGANAIALTTDHLPNHAHSVYDPGHAHSVADPGHAHGVGDPGHAHSIPNYGSVQAGADNGGAQCPVATGYSSGRGQNNVNGNGTGIWIGASGTGIWIYGAGTGIGIYAAGGGAAFDNRPACCALWFLMKAS</sequence>
<keyword evidence="2" id="KW-1185">Reference proteome</keyword>
<accession>B1G972</accession>
<comment type="caution">
    <text evidence="1">The sequence shown here is derived from an EMBL/GenBank/DDBJ whole genome shotgun (WGS) entry which is preliminary data.</text>
</comment>
<dbReference type="OrthoDB" id="9113831at2"/>